<evidence type="ECO:0000313" key="4">
    <source>
        <dbReference type="Proteomes" id="UP001164929"/>
    </source>
</evidence>
<dbReference type="GO" id="GO:0003723">
    <property type="term" value="F:RNA binding"/>
    <property type="evidence" value="ECO:0007669"/>
    <property type="project" value="TreeGrafter"/>
</dbReference>
<evidence type="ECO:0000256" key="1">
    <source>
        <dbReference type="SAM" id="MobiDB-lite"/>
    </source>
</evidence>
<dbReference type="Gene3D" id="3.40.50.1010">
    <property type="entry name" value="5'-nuclease"/>
    <property type="match status" value="1"/>
</dbReference>
<evidence type="ECO:0000259" key="2">
    <source>
        <dbReference type="Pfam" id="PF24779"/>
    </source>
</evidence>
<gene>
    <name evidence="3" type="ORF">NC653_023876</name>
</gene>
<dbReference type="InterPro" id="IPR039119">
    <property type="entry name" value="ABT1/Esf2"/>
</dbReference>
<organism evidence="3 4">
    <name type="scientific">Populus alba x Populus x berolinensis</name>
    <dbReference type="NCBI Taxonomy" id="444605"/>
    <lineage>
        <taxon>Eukaryota</taxon>
        <taxon>Viridiplantae</taxon>
        <taxon>Streptophyta</taxon>
        <taxon>Embryophyta</taxon>
        <taxon>Tracheophyta</taxon>
        <taxon>Spermatophyta</taxon>
        <taxon>Magnoliopsida</taxon>
        <taxon>eudicotyledons</taxon>
        <taxon>Gunneridae</taxon>
        <taxon>Pentapetalae</taxon>
        <taxon>rosids</taxon>
        <taxon>fabids</taxon>
        <taxon>Malpighiales</taxon>
        <taxon>Salicaceae</taxon>
        <taxon>Saliceae</taxon>
        <taxon>Populus</taxon>
    </lineage>
</organism>
<feature type="compositionally biased region" description="Basic and acidic residues" evidence="1">
    <location>
        <begin position="224"/>
        <end position="235"/>
    </location>
</feature>
<proteinExistence type="predicted"/>
<dbReference type="AlphaFoldDB" id="A0AAD6MIA2"/>
<protein>
    <recommendedName>
        <fullName evidence="2">UTP23 sensor motif region domain-containing protein</fullName>
    </recommendedName>
</protein>
<feature type="compositionally biased region" description="Basic residues" evidence="1">
    <location>
        <begin position="194"/>
        <end position="203"/>
    </location>
</feature>
<feature type="compositionally biased region" description="Polar residues" evidence="1">
    <location>
        <begin position="213"/>
        <end position="223"/>
    </location>
</feature>
<dbReference type="Pfam" id="PF04900">
    <property type="entry name" value="Fcf1"/>
    <property type="match status" value="1"/>
</dbReference>
<dbReference type="Pfam" id="PF24779">
    <property type="entry name" value="UTP23_sensor"/>
    <property type="match status" value="1"/>
</dbReference>
<name>A0AAD6MIA2_9ROSI</name>
<dbReference type="InterPro" id="IPR057776">
    <property type="entry name" value="UTP23_sensor"/>
</dbReference>
<dbReference type="PANTHER" id="PTHR12311">
    <property type="entry name" value="ACTIVATOR OF BASAL TRANSCRIPTION 1"/>
    <property type="match status" value="1"/>
</dbReference>
<dbReference type="InterPro" id="IPR006984">
    <property type="entry name" value="Fcf1/UTP23"/>
</dbReference>
<dbReference type="GO" id="GO:0000480">
    <property type="term" value="P:endonucleolytic cleavage in 5'-ETS of tricistronic rRNA transcript (SSU-rRNA, 5.8S rRNA, LSU-rRNA)"/>
    <property type="evidence" value="ECO:0007669"/>
    <property type="project" value="TreeGrafter"/>
</dbReference>
<dbReference type="GO" id="GO:0034462">
    <property type="term" value="P:small-subunit processome assembly"/>
    <property type="evidence" value="ECO:0007669"/>
    <property type="project" value="TreeGrafter"/>
</dbReference>
<dbReference type="GO" id="GO:0000447">
    <property type="term" value="P:endonucleolytic cleavage in ITS1 to separate SSU-rRNA from 5.8S rRNA and LSU-rRNA from tricistronic rRNA transcript (SSU-rRNA, 5.8S rRNA, LSU-rRNA)"/>
    <property type="evidence" value="ECO:0007669"/>
    <property type="project" value="TreeGrafter"/>
</dbReference>
<dbReference type="PANTHER" id="PTHR12311:SF7">
    <property type="entry name" value="ACTIVATOR OF BASAL TRANSCRIPTION 1"/>
    <property type="match status" value="1"/>
</dbReference>
<evidence type="ECO:0000313" key="3">
    <source>
        <dbReference type="EMBL" id="KAJ6986089.1"/>
    </source>
</evidence>
<feature type="region of interest" description="Disordered" evidence="1">
    <location>
        <begin position="194"/>
        <end position="235"/>
    </location>
</feature>
<sequence>MIARCDHEQMKSAEACIAEIIGEYNPEHFLGTQDTDMRKKFQEVLGAPLIFGLRNALFLEPPSAFQQQLGKNSEEQSHMSEFEAMFLKKRTKNLLEIHETGGSSDEKRSKNENLEIEPKRYTARKGMNVKDRPQIKKKKAKVPNPLSVQKKKNCRNSNSISGKGFFLCKRMSEEHEDQEQVLFLEEGKKKKLKKEAKKARKCGVRYTSRVPPDSSSIDQVNDNNKSRKGGDGAKAKRWVEFASKSNAKRVANLLNGGKKRSQFYYDHWNIKLSKFKWDNLTDKIAYKKAIREQELALEISAAKRERDFYLKKVDLSCALSSIEERMKKKQKAQQESGGELSVAPQKPTVFRQFPQKKLIAERERSKPQLSKDVLAGMSHYLSLFCSWSACRCCAVSAFTGHPSFCKFGSKVLVTRQRAVGE</sequence>
<keyword evidence="4" id="KW-1185">Reference proteome</keyword>
<comment type="caution">
    <text evidence="3">The sequence shown here is derived from an EMBL/GenBank/DDBJ whole genome shotgun (WGS) entry which is preliminary data.</text>
</comment>
<dbReference type="GO" id="GO:0032040">
    <property type="term" value="C:small-subunit processome"/>
    <property type="evidence" value="ECO:0007669"/>
    <property type="project" value="InterPro"/>
</dbReference>
<reference evidence="3" key="1">
    <citation type="journal article" date="2023" name="Mol. Ecol. Resour.">
        <title>Chromosome-level genome assembly of a triploid poplar Populus alba 'Berolinensis'.</title>
        <authorList>
            <person name="Chen S."/>
            <person name="Yu Y."/>
            <person name="Wang X."/>
            <person name="Wang S."/>
            <person name="Zhang T."/>
            <person name="Zhou Y."/>
            <person name="He R."/>
            <person name="Meng N."/>
            <person name="Wang Y."/>
            <person name="Liu W."/>
            <person name="Liu Z."/>
            <person name="Liu J."/>
            <person name="Guo Q."/>
            <person name="Huang H."/>
            <person name="Sederoff R.R."/>
            <person name="Wang G."/>
            <person name="Qu G."/>
            <person name="Chen S."/>
        </authorList>
    </citation>
    <scope>NUCLEOTIDE SEQUENCE</scope>
    <source>
        <strain evidence="3">SC-2020</strain>
    </source>
</reference>
<dbReference type="Proteomes" id="UP001164929">
    <property type="component" value="Chromosome 9"/>
</dbReference>
<dbReference type="EMBL" id="JAQIZT010000009">
    <property type="protein sequence ID" value="KAJ6986089.1"/>
    <property type="molecule type" value="Genomic_DNA"/>
</dbReference>
<feature type="domain" description="UTP23 sensor motif region" evidence="2">
    <location>
        <begin position="136"/>
        <end position="152"/>
    </location>
</feature>
<accession>A0AAD6MIA2</accession>
<dbReference type="GO" id="GO:0000472">
    <property type="term" value="P:endonucleolytic cleavage to generate mature 5'-end of SSU-rRNA from (SSU-rRNA, 5.8S rRNA, LSU-rRNA)"/>
    <property type="evidence" value="ECO:0007669"/>
    <property type="project" value="TreeGrafter"/>
</dbReference>